<reference evidence="2 3" key="1">
    <citation type="submission" date="2015-01" db="EMBL/GenBank/DDBJ databases">
        <title>The Genome Sequence of Rhinocladiella mackenzie CBS 650.93.</title>
        <authorList>
            <consortium name="The Broad Institute Genomics Platform"/>
            <person name="Cuomo C."/>
            <person name="de Hoog S."/>
            <person name="Gorbushina A."/>
            <person name="Stielow B."/>
            <person name="Teixiera M."/>
            <person name="Abouelleil A."/>
            <person name="Chapman S.B."/>
            <person name="Priest M."/>
            <person name="Young S.K."/>
            <person name="Wortman J."/>
            <person name="Nusbaum C."/>
            <person name="Birren B."/>
        </authorList>
    </citation>
    <scope>NUCLEOTIDE SEQUENCE [LARGE SCALE GENOMIC DNA]</scope>
    <source>
        <strain evidence="2 3">CBS 650.93</strain>
    </source>
</reference>
<organism evidence="2 3">
    <name type="scientific">Rhinocladiella mackenziei CBS 650.93</name>
    <dbReference type="NCBI Taxonomy" id="1442369"/>
    <lineage>
        <taxon>Eukaryota</taxon>
        <taxon>Fungi</taxon>
        <taxon>Dikarya</taxon>
        <taxon>Ascomycota</taxon>
        <taxon>Pezizomycotina</taxon>
        <taxon>Eurotiomycetes</taxon>
        <taxon>Chaetothyriomycetidae</taxon>
        <taxon>Chaetothyriales</taxon>
        <taxon>Herpotrichiellaceae</taxon>
        <taxon>Rhinocladiella</taxon>
    </lineage>
</organism>
<dbReference type="OrthoDB" id="2148716at2759"/>
<dbReference type="VEuPathDB" id="FungiDB:Z518_04601"/>
<dbReference type="SUPFAM" id="SSF54427">
    <property type="entry name" value="NTF2-like"/>
    <property type="match status" value="1"/>
</dbReference>
<proteinExistence type="predicted"/>
<dbReference type="EMBL" id="KN847477">
    <property type="protein sequence ID" value="KIX06625.1"/>
    <property type="molecule type" value="Genomic_DNA"/>
</dbReference>
<dbReference type="STRING" id="1442369.A0A0D2JC02"/>
<feature type="domain" description="SnoaL-like" evidence="1">
    <location>
        <begin position="19"/>
        <end position="155"/>
    </location>
</feature>
<dbReference type="Proteomes" id="UP000053617">
    <property type="component" value="Unassembled WGS sequence"/>
</dbReference>
<dbReference type="Gene3D" id="3.10.450.50">
    <property type="match status" value="1"/>
</dbReference>
<dbReference type="InterPro" id="IPR037401">
    <property type="entry name" value="SnoaL-like"/>
</dbReference>
<dbReference type="InterPro" id="IPR032710">
    <property type="entry name" value="NTF2-like_dom_sf"/>
</dbReference>
<keyword evidence="3" id="KW-1185">Reference proteome</keyword>
<dbReference type="GeneID" id="25292672"/>
<gene>
    <name evidence="2" type="ORF">Z518_04601</name>
</gene>
<dbReference type="CDD" id="cd00531">
    <property type="entry name" value="NTF2_like"/>
    <property type="match status" value="1"/>
</dbReference>
<protein>
    <recommendedName>
        <fullName evidence="1">SnoaL-like domain-containing protein</fullName>
    </recommendedName>
</protein>
<dbReference type="RefSeq" id="XP_013273761.1">
    <property type="nucleotide sequence ID" value="XM_013418307.1"/>
</dbReference>
<evidence type="ECO:0000313" key="3">
    <source>
        <dbReference type="Proteomes" id="UP000053617"/>
    </source>
</evidence>
<evidence type="ECO:0000313" key="2">
    <source>
        <dbReference type="EMBL" id="KIX06625.1"/>
    </source>
</evidence>
<accession>A0A0D2JC02</accession>
<dbReference type="HOGENOM" id="CLU_106738_1_0_1"/>
<dbReference type="Pfam" id="PF13577">
    <property type="entry name" value="SnoaL_4"/>
    <property type="match status" value="1"/>
</dbReference>
<dbReference type="AlphaFoldDB" id="A0A0D2JC02"/>
<evidence type="ECO:0000259" key="1">
    <source>
        <dbReference type="Pfam" id="PF13577"/>
    </source>
</evidence>
<sequence>MASKTTMKAATINLGYGISSREAAIDAVYRFTQGLDNSDEALIRSAFTTDAVIDRSGLKSVIGFEFPGLEGLESIVSDVLSTIGPMDTGHHVSNARVEMSENEEEAQVTCYVLAQHYRPGEGCDPAKKIHLLIGNHYKANVVRDQKDELWKIKRMEFSSLWSDGDLSVLGM</sequence>
<name>A0A0D2JC02_9EURO</name>